<protein>
    <recommendedName>
        <fullName evidence="2">protein-glutamate O-methyltransferase</fullName>
        <ecNumber evidence="2">2.1.1.80</ecNumber>
    </recommendedName>
</protein>
<dbReference type="Gene3D" id="1.10.155.10">
    <property type="entry name" value="Chemotaxis receptor methyltransferase CheR, N-terminal domain"/>
    <property type="match status" value="1"/>
</dbReference>
<dbReference type="SUPFAM" id="SSF53335">
    <property type="entry name" value="S-adenosyl-L-methionine-dependent methyltransferases"/>
    <property type="match status" value="1"/>
</dbReference>
<dbReference type="PANTHER" id="PTHR24422:SF10">
    <property type="entry name" value="CHEMOTAXIS PROTEIN METHYLTRANSFERASE 2"/>
    <property type="match status" value="1"/>
</dbReference>
<sequence>MPPEDAPREKASAGEIRIGDAEFRRFRDFFYRRTGIVFAESQRVYVERRLSDCILAAGSRGFADHFARLMVEPAEMERLISSFTVNETYFYREDYQLRCLTSSLLDRITARKRPGQPIRLWSVPCSTGEEPYSIAIWLLENWPEVDAWEIEIVGSDIDGRVLQAAEAGIYSERSLMRLPRPLVGKYFTAIGDGQYRIDAELRGSIRFSRVNLIDQGDTAKWRDIDVVFCRNVLIYFDEVSRRTAAGNLYDSMAPGGFICLGHTESMSRISPLFRVCRFEDAIVYQKPEENGHV</sequence>
<keyword evidence="4 7" id="KW-0808">Transferase</keyword>
<comment type="caution">
    <text evidence="7">The sequence shown here is derived from an EMBL/GenBank/DDBJ whole genome shotgun (WGS) entry which is preliminary data.</text>
</comment>
<evidence type="ECO:0000256" key="3">
    <source>
        <dbReference type="ARBA" id="ARBA00022603"/>
    </source>
</evidence>
<evidence type="ECO:0000259" key="6">
    <source>
        <dbReference type="PROSITE" id="PS50123"/>
    </source>
</evidence>
<evidence type="ECO:0000256" key="4">
    <source>
        <dbReference type="ARBA" id="ARBA00022679"/>
    </source>
</evidence>
<dbReference type="PROSITE" id="PS50123">
    <property type="entry name" value="CHER"/>
    <property type="match status" value="1"/>
</dbReference>
<keyword evidence="3 7" id="KW-0489">Methyltransferase</keyword>
<name>A0A512DMM2_9PROT</name>
<evidence type="ECO:0000256" key="1">
    <source>
        <dbReference type="ARBA" id="ARBA00001541"/>
    </source>
</evidence>
<dbReference type="RefSeq" id="WP_186818069.1">
    <property type="nucleotide sequence ID" value="NZ_BJYZ01000007.1"/>
</dbReference>
<evidence type="ECO:0000313" key="7">
    <source>
        <dbReference type="EMBL" id="GEO37708.1"/>
    </source>
</evidence>
<dbReference type="InterPro" id="IPR022641">
    <property type="entry name" value="CheR_N"/>
</dbReference>
<dbReference type="Gene3D" id="3.40.50.150">
    <property type="entry name" value="Vaccinia Virus protein VP39"/>
    <property type="match status" value="1"/>
</dbReference>
<proteinExistence type="predicted"/>
<dbReference type="GO" id="GO:0032259">
    <property type="term" value="P:methylation"/>
    <property type="evidence" value="ECO:0007669"/>
    <property type="project" value="UniProtKB-KW"/>
</dbReference>
<organism evidence="7 8">
    <name type="scientific">Skermanella aerolata</name>
    <dbReference type="NCBI Taxonomy" id="393310"/>
    <lineage>
        <taxon>Bacteria</taxon>
        <taxon>Pseudomonadati</taxon>
        <taxon>Pseudomonadota</taxon>
        <taxon>Alphaproteobacteria</taxon>
        <taxon>Rhodospirillales</taxon>
        <taxon>Azospirillaceae</taxon>
        <taxon>Skermanella</taxon>
    </lineage>
</organism>
<dbReference type="EC" id="2.1.1.80" evidence="2"/>
<reference evidence="7 8" key="1">
    <citation type="submission" date="2019-07" db="EMBL/GenBank/DDBJ databases">
        <title>Whole genome shotgun sequence of Skermanella aerolata NBRC 106429.</title>
        <authorList>
            <person name="Hosoyama A."/>
            <person name="Uohara A."/>
            <person name="Ohji S."/>
            <person name="Ichikawa N."/>
        </authorList>
    </citation>
    <scope>NUCLEOTIDE SEQUENCE [LARGE SCALE GENOMIC DNA]</scope>
    <source>
        <strain evidence="7 8">NBRC 106429</strain>
    </source>
</reference>
<dbReference type="Pfam" id="PF03705">
    <property type="entry name" value="CheR_N"/>
    <property type="match status" value="1"/>
</dbReference>
<dbReference type="Proteomes" id="UP000321523">
    <property type="component" value="Unassembled WGS sequence"/>
</dbReference>
<accession>A0A512DMM2</accession>
<dbReference type="SUPFAM" id="SSF47757">
    <property type="entry name" value="Chemotaxis receptor methyltransferase CheR, N-terminal domain"/>
    <property type="match status" value="1"/>
</dbReference>
<gene>
    <name evidence="7" type="ORF">SAE02_18560</name>
</gene>
<dbReference type="InterPro" id="IPR000780">
    <property type="entry name" value="CheR_MeTrfase"/>
</dbReference>
<evidence type="ECO:0000256" key="5">
    <source>
        <dbReference type="ARBA" id="ARBA00022691"/>
    </source>
</evidence>
<comment type="catalytic activity">
    <reaction evidence="1">
        <text>L-glutamyl-[protein] + S-adenosyl-L-methionine = [protein]-L-glutamate 5-O-methyl ester + S-adenosyl-L-homocysteine</text>
        <dbReference type="Rhea" id="RHEA:24452"/>
        <dbReference type="Rhea" id="RHEA-COMP:10208"/>
        <dbReference type="Rhea" id="RHEA-COMP:10311"/>
        <dbReference type="ChEBI" id="CHEBI:29973"/>
        <dbReference type="ChEBI" id="CHEBI:57856"/>
        <dbReference type="ChEBI" id="CHEBI:59789"/>
        <dbReference type="ChEBI" id="CHEBI:82795"/>
        <dbReference type="EC" id="2.1.1.80"/>
    </reaction>
</comment>
<evidence type="ECO:0000256" key="2">
    <source>
        <dbReference type="ARBA" id="ARBA00012534"/>
    </source>
</evidence>
<dbReference type="InterPro" id="IPR036804">
    <property type="entry name" value="CheR_N_sf"/>
</dbReference>
<dbReference type="InterPro" id="IPR022642">
    <property type="entry name" value="CheR_C"/>
</dbReference>
<dbReference type="SMART" id="SM00138">
    <property type="entry name" value="MeTrc"/>
    <property type="match status" value="1"/>
</dbReference>
<dbReference type="InterPro" id="IPR050903">
    <property type="entry name" value="Bact_Chemotaxis_MeTrfase"/>
</dbReference>
<dbReference type="EMBL" id="BJYZ01000007">
    <property type="protein sequence ID" value="GEO37708.1"/>
    <property type="molecule type" value="Genomic_DNA"/>
</dbReference>
<dbReference type="InterPro" id="IPR029063">
    <property type="entry name" value="SAM-dependent_MTases_sf"/>
</dbReference>
<keyword evidence="8" id="KW-1185">Reference proteome</keyword>
<dbReference type="AlphaFoldDB" id="A0A512DMM2"/>
<evidence type="ECO:0000313" key="8">
    <source>
        <dbReference type="Proteomes" id="UP000321523"/>
    </source>
</evidence>
<dbReference type="PANTHER" id="PTHR24422">
    <property type="entry name" value="CHEMOTAXIS PROTEIN METHYLTRANSFERASE"/>
    <property type="match status" value="1"/>
</dbReference>
<dbReference type="Pfam" id="PF01739">
    <property type="entry name" value="CheR"/>
    <property type="match status" value="1"/>
</dbReference>
<dbReference type="PRINTS" id="PR00996">
    <property type="entry name" value="CHERMTFRASE"/>
</dbReference>
<keyword evidence="5" id="KW-0949">S-adenosyl-L-methionine</keyword>
<feature type="domain" description="CheR-type methyltransferase" evidence="6">
    <location>
        <begin position="11"/>
        <end position="289"/>
    </location>
</feature>
<dbReference type="GO" id="GO:0008983">
    <property type="term" value="F:protein-glutamate O-methyltransferase activity"/>
    <property type="evidence" value="ECO:0007669"/>
    <property type="project" value="UniProtKB-EC"/>
</dbReference>